<dbReference type="GO" id="GO:0005524">
    <property type="term" value="F:ATP binding"/>
    <property type="evidence" value="ECO:0007669"/>
    <property type="project" value="UniProtKB-KW"/>
</dbReference>
<dbReference type="PANTHER" id="PTHR24421">
    <property type="entry name" value="NITRATE/NITRITE SENSOR PROTEIN NARX-RELATED"/>
    <property type="match status" value="1"/>
</dbReference>
<reference evidence="11 12" key="1">
    <citation type="submission" date="2020-03" db="EMBL/GenBank/DDBJ databases">
        <title>Isolation and identification of active actinomycetes.</title>
        <authorList>
            <person name="Sun X."/>
        </authorList>
    </citation>
    <scope>NUCLEOTIDE SEQUENCE [LARGE SCALE GENOMIC DNA]</scope>
    <source>
        <strain evidence="11 12">NEAU-D13</strain>
    </source>
</reference>
<evidence type="ECO:0000313" key="12">
    <source>
        <dbReference type="Proteomes" id="UP000481360"/>
    </source>
</evidence>
<dbReference type="InterPro" id="IPR036890">
    <property type="entry name" value="HATPase_C_sf"/>
</dbReference>
<feature type="transmembrane region" description="Helical" evidence="9">
    <location>
        <begin position="155"/>
        <end position="176"/>
    </location>
</feature>
<sequence>MRSGRVRAALDALEQLVGGLATSLLALFCLLAIVLTGLLTLVGVGLPLAPHVVRLAHLIAERERSRLSRSGPELISPGPGPARLWDALRHRETRRELIWVAVHGVSGFTLSVVALLLVLSSVRDGTFPLWWHLIPEGGASPTLDLWVVRDFPGSFAVSLLGVGWLFIAIGILPAMARLQGLPGRRLLQAGPDTDLALRIAHLSAARAAALDAHTTELRRIERALHDGAQSRMVAVNLLVGAARKAAQRGSTDLDEVLGRAQDATEAALDELRLVVRSILPPVLADRSLADALDGLAATSPVPCRIEVDLPGRYAASVEATVYFVVAEALTNIAKHSRATRAEVELRRDEDLLWLRVTDDGRGGATEGAGSGVGGVRARIEAHDGTFELTSPVGGPTILIARVPCGL</sequence>
<evidence type="ECO:0000256" key="8">
    <source>
        <dbReference type="ARBA" id="ARBA00023012"/>
    </source>
</evidence>
<comment type="catalytic activity">
    <reaction evidence="1">
        <text>ATP + protein L-histidine = ADP + protein N-phospho-L-histidine.</text>
        <dbReference type="EC" id="2.7.13.3"/>
    </reaction>
</comment>
<dbReference type="InterPro" id="IPR025828">
    <property type="entry name" value="Put_sensor_dom"/>
</dbReference>
<dbReference type="InterPro" id="IPR003594">
    <property type="entry name" value="HATPase_dom"/>
</dbReference>
<evidence type="ECO:0000256" key="6">
    <source>
        <dbReference type="ARBA" id="ARBA00022777"/>
    </source>
</evidence>
<dbReference type="CDD" id="cd16917">
    <property type="entry name" value="HATPase_UhpB-NarQ-NarX-like"/>
    <property type="match status" value="1"/>
</dbReference>
<dbReference type="SUPFAM" id="SSF55874">
    <property type="entry name" value="ATPase domain of HSP90 chaperone/DNA topoisomerase II/histidine kinase"/>
    <property type="match status" value="1"/>
</dbReference>
<keyword evidence="6 11" id="KW-0418">Kinase</keyword>
<accession>A0A7C9VYX0</accession>
<evidence type="ECO:0000256" key="4">
    <source>
        <dbReference type="ARBA" id="ARBA00022679"/>
    </source>
</evidence>
<keyword evidence="3" id="KW-0597">Phosphoprotein</keyword>
<dbReference type="PANTHER" id="PTHR24421:SF10">
    <property type="entry name" value="NITRATE_NITRITE SENSOR PROTEIN NARQ"/>
    <property type="match status" value="1"/>
</dbReference>
<keyword evidence="4" id="KW-0808">Transferase</keyword>
<proteinExistence type="predicted"/>
<evidence type="ECO:0000256" key="1">
    <source>
        <dbReference type="ARBA" id="ARBA00000085"/>
    </source>
</evidence>
<comment type="caution">
    <text evidence="11">The sequence shown here is derived from an EMBL/GenBank/DDBJ whole genome shotgun (WGS) entry which is preliminary data.</text>
</comment>
<evidence type="ECO:0000259" key="10">
    <source>
        <dbReference type="SMART" id="SM00387"/>
    </source>
</evidence>
<dbReference type="GO" id="GO:0016020">
    <property type="term" value="C:membrane"/>
    <property type="evidence" value="ECO:0007669"/>
    <property type="project" value="InterPro"/>
</dbReference>
<evidence type="ECO:0000256" key="3">
    <source>
        <dbReference type="ARBA" id="ARBA00022553"/>
    </source>
</evidence>
<dbReference type="Pfam" id="PF13796">
    <property type="entry name" value="Sensor"/>
    <property type="match status" value="1"/>
</dbReference>
<keyword evidence="8" id="KW-0902">Two-component regulatory system</keyword>
<name>A0A7C9VYX0_9PSEU</name>
<dbReference type="GO" id="GO:0000155">
    <property type="term" value="F:phosphorelay sensor kinase activity"/>
    <property type="evidence" value="ECO:0007669"/>
    <property type="project" value="InterPro"/>
</dbReference>
<dbReference type="EC" id="2.7.13.3" evidence="2"/>
<keyword evidence="9" id="KW-1133">Transmembrane helix</keyword>
<keyword evidence="9" id="KW-0812">Transmembrane</keyword>
<gene>
    <name evidence="11" type="ORF">G7043_26405</name>
</gene>
<dbReference type="Pfam" id="PF02518">
    <property type="entry name" value="HATPase_c"/>
    <property type="match status" value="1"/>
</dbReference>
<evidence type="ECO:0000313" key="11">
    <source>
        <dbReference type="EMBL" id="NGY62461.1"/>
    </source>
</evidence>
<keyword evidence="9" id="KW-0472">Membrane</keyword>
<feature type="domain" description="Histidine kinase/HSP90-like ATPase" evidence="10">
    <location>
        <begin position="316"/>
        <end position="406"/>
    </location>
</feature>
<evidence type="ECO:0000256" key="7">
    <source>
        <dbReference type="ARBA" id="ARBA00022840"/>
    </source>
</evidence>
<dbReference type="EMBL" id="JAAMPJ010000007">
    <property type="protein sequence ID" value="NGY62461.1"/>
    <property type="molecule type" value="Genomic_DNA"/>
</dbReference>
<evidence type="ECO:0000256" key="9">
    <source>
        <dbReference type="SAM" id="Phobius"/>
    </source>
</evidence>
<protein>
    <recommendedName>
        <fullName evidence="2">histidine kinase</fullName>
        <ecNumber evidence="2">2.7.13.3</ecNumber>
    </recommendedName>
</protein>
<organism evidence="11 12">
    <name type="scientific">Lentzea alba</name>
    <dbReference type="NCBI Taxonomy" id="2714351"/>
    <lineage>
        <taxon>Bacteria</taxon>
        <taxon>Bacillati</taxon>
        <taxon>Actinomycetota</taxon>
        <taxon>Actinomycetes</taxon>
        <taxon>Pseudonocardiales</taxon>
        <taxon>Pseudonocardiaceae</taxon>
        <taxon>Lentzea</taxon>
    </lineage>
</organism>
<feature type="transmembrane region" description="Helical" evidence="9">
    <location>
        <begin position="12"/>
        <end position="35"/>
    </location>
</feature>
<dbReference type="Gene3D" id="3.30.565.10">
    <property type="entry name" value="Histidine kinase-like ATPase, C-terminal domain"/>
    <property type="match status" value="1"/>
</dbReference>
<evidence type="ECO:0000256" key="2">
    <source>
        <dbReference type="ARBA" id="ARBA00012438"/>
    </source>
</evidence>
<keyword evidence="7" id="KW-0067">ATP-binding</keyword>
<dbReference type="SMART" id="SM00387">
    <property type="entry name" value="HATPase_c"/>
    <property type="match status" value="1"/>
</dbReference>
<dbReference type="GO" id="GO:0046983">
    <property type="term" value="F:protein dimerization activity"/>
    <property type="evidence" value="ECO:0007669"/>
    <property type="project" value="InterPro"/>
</dbReference>
<keyword evidence="12" id="KW-1185">Reference proteome</keyword>
<evidence type="ECO:0000256" key="5">
    <source>
        <dbReference type="ARBA" id="ARBA00022741"/>
    </source>
</evidence>
<keyword evidence="5" id="KW-0547">Nucleotide-binding</keyword>
<dbReference type="AlphaFoldDB" id="A0A7C9VYX0"/>
<dbReference type="Gene3D" id="1.20.5.1930">
    <property type="match status" value="1"/>
</dbReference>
<feature type="transmembrane region" description="Helical" evidence="9">
    <location>
        <begin position="97"/>
        <end position="119"/>
    </location>
</feature>
<dbReference type="InterPro" id="IPR050482">
    <property type="entry name" value="Sensor_HK_TwoCompSys"/>
</dbReference>
<dbReference type="InterPro" id="IPR011712">
    <property type="entry name" value="Sig_transdc_His_kin_sub3_dim/P"/>
</dbReference>
<dbReference type="Pfam" id="PF07730">
    <property type="entry name" value="HisKA_3"/>
    <property type="match status" value="1"/>
</dbReference>
<dbReference type="Proteomes" id="UP000481360">
    <property type="component" value="Unassembled WGS sequence"/>
</dbReference>